<dbReference type="PROSITE" id="PS50088">
    <property type="entry name" value="ANK_REPEAT"/>
    <property type="match status" value="1"/>
</dbReference>
<keyword evidence="3" id="KW-1185">Reference proteome</keyword>
<evidence type="ECO:0000313" key="2">
    <source>
        <dbReference type="EMBL" id="KIL37014.1"/>
    </source>
</evidence>
<evidence type="ECO:0000256" key="1">
    <source>
        <dbReference type="PROSITE-ProRule" id="PRU00023"/>
    </source>
</evidence>
<dbReference type="SMART" id="SM00248">
    <property type="entry name" value="ANK"/>
    <property type="match status" value="2"/>
</dbReference>
<keyword evidence="1" id="KW-0040">ANK repeat</keyword>
<dbReference type="Gene3D" id="1.25.40.20">
    <property type="entry name" value="Ankyrin repeat-containing domain"/>
    <property type="match status" value="1"/>
</dbReference>
<dbReference type="InterPro" id="IPR002110">
    <property type="entry name" value="Ankyrin_rpt"/>
</dbReference>
<gene>
    <name evidence="2" type="ORF">SD71_04875</name>
</gene>
<dbReference type="InterPro" id="IPR036928">
    <property type="entry name" value="AS_sf"/>
</dbReference>
<protein>
    <recommendedName>
        <fullName evidence="4">Ankyrin</fullName>
    </recommendedName>
</protein>
<organism evidence="2 3">
    <name type="scientific">Cohnella kolymensis</name>
    <dbReference type="NCBI Taxonomy" id="1590652"/>
    <lineage>
        <taxon>Bacteria</taxon>
        <taxon>Bacillati</taxon>
        <taxon>Bacillota</taxon>
        <taxon>Bacilli</taxon>
        <taxon>Bacillales</taxon>
        <taxon>Paenibacillaceae</taxon>
        <taxon>Cohnella</taxon>
    </lineage>
</organism>
<dbReference type="EMBL" id="JXAL01000003">
    <property type="protein sequence ID" value="KIL37014.1"/>
    <property type="molecule type" value="Genomic_DNA"/>
</dbReference>
<dbReference type="Proteomes" id="UP000054526">
    <property type="component" value="Unassembled WGS sequence"/>
</dbReference>
<evidence type="ECO:0000313" key="3">
    <source>
        <dbReference type="Proteomes" id="UP000054526"/>
    </source>
</evidence>
<dbReference type="PROSITE" id="PS50297">
    <property type="entry name" value="ANK_REP_REGION"/>
    <property type="match status" value="1"/>
</dbReference>
<proteinExistence type="predicted"/>
<reference evidence="2 3" key="1">
    <citation type="submission" date="2014-12" db="EMBL/GenBank/DDBJ databases">
        <title>Draft genome sequence of Cohnella kolymensis strain B-2846.</title>
        <authorList>
            <person name="Karlyshev A.V."/>
            <person name="Kudryashova E.B."/>
        </authorList>
    </citation>
    <scope>NUCLEOTIDE SEQUENCE [LARGE SCALE GENOMIC DNA]</scope>
    <source>
        <strain evidence="2 3">VKM B-2846</strain>
    </source>
</reference>
<dbReference type="SUPFAM" id="SSF48403">
    <property type="entry name" value="Ankyrin repeat"/>
    <property type="match status" value="1"/>
</dbReference>
<sequence>MEWLEKGYQLTILDMIRDQQMRTEIYGAIQNVSNEYDLLITPTLACLPVENRTDGNTMGPTEINGEPIDPLIGWWMTYFTNFTGHPSASIAWFLFKKNVELERAVFDEKLSEVEKLLQKGADPVVGVGPLGPSIFSFASYSSDNVELAKLFLKYGMDVNARELFTEMTILHASVIEGRVNTVKFLLEQGADPTLDSWLGAPLEIAKRQSLEDPEGNFKAIIDLLTSYIEKFENNTASAS</sequence>
<dbReference type="Gene3D" id="3.90.1300.10">
    <property type="entry name" value="Amidase signature (AS) domain"/>
    <property type="match status" value="1"/>
</dbReference>
<dbReference type="RefSeq" id="WP_041060348.1">
    <property type="nucleotide sequence ID" value="NZ_JXAL01000003.1"/>
</dbReference>
<dbReference type="InterPro" id="IPR036770">
    <property type="entry name" value="Ankyrin_rpt-contain_sf"/>
</dbReference>
<dbReference type="Pfam" id="PF12796">
    <property type="entry name" value="Ank_2"/>
    <property type="match status" value="1"/>
</dbReference>
<accession>A0ABR5A7K7</accession>
<feature type="repeat" description="ANK" evidence="1">
    <location>
        <begin position="165"/>
        <end position="197"/>
    </location>
</feature>
<name>A0ABR5A7K7_9BACL</name>
<dbReference type="SUPFAM" id="SSF75304">
    <property type="entry name" value="Amidase signature (AS) enzymes"/>
    <property type="match status" value="1"/>
</dbReference>
<comment type="caution">
    <text evidence="2">The sequence shown here is derived from an EMBL/GenBank/DDBJ whole genome shotgun (WGS) entry which is preliminary data.</text>
</comment>
<evidence type="ECO:0008006" key="4">
    <source>
        <dbReference type="Google" id="ProtNLM"/>
    </source>
</evidence>